<feature type="compositionally biased region" description="Polar residues" evidence="4">
    <location>
        <begin position="606"/>
        <end position="615"/>
    </location>
</feature>
<feature type="domain" description="TRAPPC10/Trs130 N-terminal" evidence="6">
    <location>
        <begin position="126"/>
        <end position="237"/>
    </location>
</feature>
<feature type="compositionally biased region" description="Pro residues" evidence="4">
    <location>
        <begin position="617"/>
        <end position="635"/>
    </location>
</feature>
<dbReference type="PANTHER" id="PTHR13251">
    <property type="entry name" value="EPILEPSY HOLOPROSENCEPHALY CANDIDATE 1/TMEM1"/>
    <property type="match status" value="1"/>
</dbReference>
<feature type="domain" description="TRAPPC10/Trs130 C-terminal" evidence="5">
    <location>
        <begin position="1336"/>
        <end position="1523"/>
    </location>
</feature>
<dbReference type="GO" id="GO:0034498">
    <property type="term" value="P:early endosome to Golgi transport"/>
    <property type="evidence" value="ECO:0007669"/>
    <property type="project" value="TreeGrafter"/>
</dbReference>
<feature type="region of interest" description="Disordered" evidence="4">
    <location>
        <begin position="394"/>
        <end position="421"/>
    </location>
</feature>
<accession>A0AAJ0BAW2</accession>
<name>A0AAJ0BAW2_9PEZI</name>
<dbReference type="GO" id="GO:1990071">
    <property type="term" value="C:TRAPPII protein complex"/>
    <property type="evidence" value="ECO:0007669"/>
    <property type="project" value="InterPro"/>
</dbReference>
<evidence type="ECO:0000256" key="2">
    <source>
        <dbReference type="ARBA" id="ARBA00022448"/>
    </source>
</evidence>
<dbReference type="InterPro" id="IPR022233">
    <property type="entry name" value="TRAPPC10/Trs130_C"/>
</dbReference>
<feature type="compositionally biased region" description="Polar residues" evidence="4">
    <location>
        <begin position="208"/>
        <end position="219"/>
    </location>
</feature>
<organism evidence="8 9">
    <name type="scientific">Echria macrotheca</name>
    <dbReference type="NCBI Taxonomy" id="438768"/>
    <lineage>
        <taxon>Eukaryota</taxon>
        <taxon>Fungi</taxon>
        <taxon>Dikarya</taxon>
        <taxon>Ascomycota</taxon>
        <taxon>Pezizomycotina</taxon>
        <taxon>Sordariomycetes</taxon>
        <taxon>Sordariomycetidae</taxon>
        <taxon>Sordariales</taxon>
        <taxon>Schizotheciaceae</taxon>
        <taxon>Echria</taxon>
    </lineage>
</organism>
<dbReference type="Pfam" id="PF12584">
    <property type="entry name" value="TRAPPC10"/>
    <property type="match status" value="1"/>
</dbReference>
<evidence type="ECO:0000256" key="1">
    <source>
        <dbReference type="ARBA" id="ARBA00004555"/>
    </source>
</evidence>
<evidence type="ECO:0000256" key="3">
    <source>
        <dbReference type="ARBA" id="ARBA00023034"/>
    </source>
</evidence>
<evidence type="ECO:0000313" key="8">
    <source>
        <dbReference type="EMBL" id="KAK1753352.1"/>
    </source>
</evidence>
<dbReference type="GO" id="GO:0006891">
    <property type="term" value="P:intra-Golgi vesicle-mediated transport"/>
    <property type="evidence" value="ECO:0007669"/>
    <property type="project" value="TreeGrafter"/>
</dbReference>
<dbReference type="Proteomes" id="UP001239445">
    <property type="component" value="Unassembled WGS sequence"/>
</dbReference>
<dbReference type="InterPro" id="IPR056913">
    <property type="entry name" value="TRAPPC10/Trs130_N"/>
</dbReference>
<evidence type="ECO:0000259" key="5">
    <source>
        <dbReference type="Pfam" id="PF12584"/>
    </source>
</evidence>
<feature type="domain" description="TRAPPC10/Trs130 N-terminal" evidence="6">
    <location>
        <begin position="272"/>
        <end position="464"/>
    </location>
</feature>
<protein>
    <submittedName>
        <fullName evidence="8">Trafficking protein particle complex subunit 10</fullName>
    </submittedName>
</protein>
<keyword evidence="2" id="KW-0813">Transport</keyword>
<keyword evidence="9" id="KW-1185">Reference proteome</keyword>
<feature type="domain" description="DUF7077" evidence="7">
    <location>
        <begin position="1001"/>
        <end position="1120"/>
    </location>
</feature>
<gene>
    <name evidence="8" type="ORF">QBC47DRAFT_41037</name>
</gene>
<proteinExistence type="predicted"/>
<feature type="region of interest" description="Disordered" evidence="4">
    <location>
        <begin position="196"/>
        <end position="219"/>
    </location>
</feature>
<feature type="region of interest" description="Disordered" evidence="4">
    <location>
        <begin position="575"/>
        <end position="641"/>
    </location>
</feature>
<evidence type="ECO:0000259" key="7">
    <source>
        <dbReference type="Pfam" id="PF23274"/>
    </source>
</evidence>
<evidence type="ECO:0000313" key="9">
    <source>
        <dbReference type="Proteomes" id="UP001239445"/>
    </source>
</evidence>
<evidence type="ECO:0000259" key="6">
    <source>
        <dbReference type="Pfam" id="PF23036"/>
    </source>
</evidence>
<keyword evidence="3" id="KW-0333">Golgi apparatus</keyword>
<dbReference type="GO" id="GO:0005829">
    <property type="term" value="C:cytosol"/>
    <property type="evidence" value="ECO:0007669"/>
    <property type="project" value="GOC"/>
</dbReference>
<sequence length="1558" mass="170660">MEKPFSSSKVTVEYHDPHDVYKLLAPGLIPRLPLRDLHWQSHNGPVRSIQALHIELVPAGADRTSTFSPLTSPAAKPTESAPSRDDGFLAAQVGGQLAPIERVNTGETIPQGVAGAGKGRRHQIPGLRRTPYLKVLFVRCDDNETYKSATRAEIKEWIKNNTPQSKPASNAENHDAFEWLIVHVVIPNTVAATQPRVSGTKIPDGSSDAGSKTASSRWRGGSSTLLEKLRSDFNSSSRNAVDRVRQIRIGINDVPYDLLPRVVPAVPTGYQETEQDSENAWADLILKFKELILSSFDTRVSQYEEDIKERDGQRGLPGWNFCTFFILKEGLARGFESVGLVEDALVGYDELSVGLDAIIREQAISGSAEAHGGALLSYTEELKDFAKKAISEVARDSTQDDDETVDLQAPGKTQLDSSDEIPISTSKKPYRELILANNVSLFDFRCYIFARQISLLLRLANAWSTREELLAKLKEQQELVPRGVAPRTPAPKQADESENLAQLAEICRRTLEFVPAISMIARKDIMSALAVPDGERKDEGLSLEDPVITEVAENVIASFAFSVAQQILAQTSTRSLPIPPSTLGVPDGHEPKAAIPEPKTMMHPARNSSLHSRASQRPPPSPVGFPPRPPDPATPNSPFLKPGLEELAARRADLYALSRNILEECGKKRGWTGGWSSVPVVGEPDIAGMEDVSLDDEVSATDQDTDSQAGRQVLMAGLKNHLLSAALGSQDSFYRLYEILTDKALQHYTVAGHEHSIRTNLADLAVLKFSLGEFSEASSCFYRAIPVFGESGWSLLELSMLLMYARCLKELRQMDDYVNKALRQLLIKAAGAERDRLRQKSQLRLGSRSHVQYPESSSIAGYLTDLLAVSASLSKEVKIPLTSLFCDLEIDGPPIYDEGQDSFSLYLNLYSLVVDTFEVRQARLRIVCPSPGNSRDIWLENVGPVTIKPGRNRVRLRSSIMMMGTYEVDQIHLASSNVSLHYERDNGVLKNPKVTLYQRTSALDARLHTTKEVRLDRNNSLDLEVSSGWNDIKTCEVRIKSATGGLRLLMSEATVPGPIQPSKQFEGGVFTFGDIPPNTSVRIRFPFTIEHDLLNVAVKADVFYSTDKGSFGFSHTSSVPITLALGVNVQDVFKHDALFSRFSVSSASASPLRLFRSELLESEMFESFFGTPPSHPIVIFPKQPASLLYKVRRKPGVKPTTKKKQTLHLKLYYSVVQEEIEALFVEGISEQLDEAGLREYSKLVSSRVLHFVRGGLSANDLERAALLGELGTQFLSDVNWEKQFPGLGLMMPSTSNTPSGTAIRNCIDSWLKNNAKVLLSPNLDGAGMAPISIVIPVDITPITIVHTADIRLQEPIASVTGAVTSSATGYPTVCTNQVLPATLHLKWTRIWDTTAPEPARAGPGAVSAVPVVARSQDLEFGYEITAPSDTWLLGGRRKGHFVISAMPDADGEDGLTSTPDTEADIPLLLIPLREGWLPYPSVEIREVQANNGLEGGDMGRGHGHGEHHCETDYRNLGETVHVIADRGKVTLSLDASGPGGGPLVLESDRAIMSGKVIA</sequence>
<dbReference type="EMBL" id="MU839837">
    <property type="protein sequence ID" value="KAK1753352.1"/>
    <property type="molecule type" value="Genomic_DNA"/>
</dbReference>
<dbReference type="InterPro" id="IPR045126">
    <property type="entry name" value="TRAPPC10/Trs130"/>
</dbReference>
<dbReference type="InterPro" id="IPR055505">
    <property type="entry name" value="DUF7077"/>
</dbReference>
<comment type="caution">
    <text evidence="8">The sequence shown here is derived from an EMBL/GenBank/DDBJ whole genome shotgun (WGS) entry which is preliminary data.</text>
</comment>
<dbReference type="Pfam" id="PF23274">
    <property type="entry name" value="DUF7077"/>
    <property type="match status" value="1"/>
</dbReference>
<dbReference type="Pfam" id="PF23036">
    <property type="entry name" value="TRAPPC10_1st"/>
    <property type="match status" value="2"/>
</dbReference>
<reference evidence="8" key="1">
    <citation type="submission" date="2023-06" db="EMBL/GenBank/DDBJ databases">
        <title>Genome-scale phylogeny and comparative genomics of the fungal order Sordariales.</title>
        <authorList>
            <consortium name="Lawrence Berkeley National Laboratory"/>
            <person name="Hensen N."/>
            <person name="Bonometti L."/>
            <person name="Westerberg I."/>
            <person name="Brannstrom I.O."/>
            <person name="Guillou S."/>
            <person name="Cros-Aarteil S."/>
            <person name="Calhoun S."/>
            <person name="Haridas S."/>
            <person name="Kuo A."/>
            <person name="Mondo S."/>
            <person name="Pangilinan J."/>
            <person name="Riley R."/>
            <person name="Labutti K."/>
            <person name="Andreopoulos B."/>
            <person name="Lipzen A."/>
            <person name="Chen C."/>
            <person name="Yanf M."/>
            <person name="Daum C."/>
            <person name="Ng V."/>
            <person name="Clum A."/>
            <person name="Steindorff A."/>
            <person name="Ohm R."/>
            <person name="Martin F."/>
            <person name="Silar P."/>
            <person name="Natvig D."/>
            <person name="Lalanne C."/>
            <person name="Gautier V."/>
            <person name="Ament-Velasquez S.L."/>
            <person name="Kruys A."/>
            <person name="Hutchinson M.I."/>
            <person name="Powell A.J."/>
            <person name="Barry K."/>
            <person name="Miller A.N."/>
            <person name="Grigoriev I.V."/>
            <person name="Debuchy R."/>
            <person name="Gladieux P."/>
            <person name="Thoren M.H."/>
            <person name="Johannesson H."/>
        </authorList>
    </citation>
    <scope>NUCLEOTIDE SEQUENCE</scope>
    <source>
        <strain evidence="8">PSN4</strain>
    </source>
</reference>
<comment type="subcellular location">
    <subcellularLocation>
        <location evidence="1">Golgi apparatus</location>
    </subcellularLocation>
</comment>
<dbReference type="PANTHER" id="PTHR13251:SF3">
    <property type="entry name" value="TRAFFICKING PROTEIN PARTICLE COMPLEX SUBUNIT 10"/>
    <property type="match status" value="1"/>
</dbReference>
<evidence type="ECO:0000256" key="4">
    <source>
        <dbReference type="SAM" id="MobiDB-lite"/>
    </source>
</evidence>
<dbReference type="Pfam" id="PF24965">
    <property type="entry name" value="TRS130_4HB"/>
    <property type="match status" value="1"/>
</dbReference>